<sequence length="374" mass="41858">MEKAKISIRQLFVMIIIFELGSSLLITPGTMAGRDAWIAVLLGCAAGLFLFYLYQGIYQCYPESSPKEYMDDMLGTKLSWLFSFLYILYFAYIAARVLRDFGEMLLTFAYHDTPIIIVNAMLMVVSIYAVRKGIEVLARSAELLFGAMYLLGALGLVLIIVSGSMDPHHLKPILADGISPVLHSVFTQTMYVPFGEVVLFVMIFPNLNDRKNVKKMGMIAITISGLIVALTVAINISVLDVDLTLRSQFPLLSTIQTIKVEEFLDRLDVFFMLALIIGGFFKVSLYLYAVVVGTSTLFKEKNPSQLAYPMGLGILILSITIATNFSEHLNEGLKVVPLYIHLPFQVVFPLFLFILAVWKKKRREKSKGSGTKKQ</sequence>
<keyword evidence="10" id="KW-1185">Reference proteome</keyword>
<evidence type="ECO:0000256" key="6">
    <source>
        <dbReference type="ARBA" id="ARBA00022989"/>
    </source>
</evidence>
<comment type="caution">
    <text evidence="9">The sequence shown here is derived from an EMBL/GenBank/DDBJ whole genome shotgun (WGS) entry which is preliminary data.</text>
</comment>
<gene>
    <name evidence="9" type="ORF">KHP33_002245</name>
</gene>
<feature type="transmembrane region" description="Helical" evidence="8">
    <location>
        <begin position="216"/>
        <end position="239"/>
    </location>
</feature>
<evidence type="ECO:0000256" key="5">
    <source>
        <dbReference type="ARBA" id="ARBA00022692"/>
    </source>
</evidence>
<keyword evidence="6 8" id="KW-1133">Transmembrane helix</keyword>
<feature type="transmembrane region" description="Helical" evidence="8">
    <location>
        <begin position="37"/>
        <end position="57"/>
    </location>
</feature>
<evidence type="ECO:0000256" key="1">
    <source>
        <dbReference type="ARBA" id="ARBA00004141"/>
    </source>
</evidence>
<feature type="transmembrane region" description="Helical" evidence="8">
    <location>
        <begin position="115"/>
        <end position="131"/>
    </location>
</feature>
<evidence type="ECO:0000313" key="10">
    <source>
        <dbReference type="Proteomes" id="UP001177121"/>
    </source>
</evidence>
<organism evidence="9 10">
    <name type="scientific">Bacillus cabrialesii subsp. tritici</name>
    <dbReference type="NCBI Taxonomy" id="2944916"/>
    <lineage>
        <taxon>Bacteria</taxon>
        <taxon>Bacillati</taxon>
        <taxon>Bacillota</taxon>
        <taxon>Bacilli</taxon>
        <taxon>Bacillales</taxon>
        <taxon>Bacillaceae</taxon>
        <taxon>Bacillus</taxon>
        <taxon>Bacillus cabrialesii</taxon>
    </lineage>
</organism>
<dbReference type="Proteomes" id="UP001177121">
    <property type="component" value="Unassembled WGS sequence"/>
</dbReference>
<name>A0ABT9DGB4_9BACI</name>
<dbReference type="RefSeq" id="WP_213402577.1">
    <property type="nucleotide sequence ID" value="NZ_JAHBMK020000001.1"/>
</dbReference>
<feature type="transmembrane region" description="Helical" evidence="8">
    <location>
        <begin position="269"/>
        <end position="294"/>
    </location>
</feature>
<feature type="transmembrane region" description="Helical" evidence="8">
    <location>
        <begin position="185"/>
        <end position="204"/>
    </location>
</feature>
<evidence type="ECO:0000256" key="2">
    <source>
        <dbReference type="ARBA" id="ARBA00007998"/>
    </source>
</evidence>
<accession>A0ABT9DGB4</accession>
<feature type="transmembrane region" description="Helical" evidence="8">
    <location>
        <begin position="306"/>
        <end position="326"/>
    </location>
</feature>
<proteinExistence type="inferred from homology"/>
<keyword evidence="4" id="KW-0309">Germination</keyword>
<dbReference type="PANTHER" id="PTHR34975">
    <property type="entry name" value="SPORE GERMINATION PROTEIN A2"/>
    <property type="match status" value="1"/>
</dbReference>
<evidence type="ECO:0000256" key="8">
    <source>
        <dbReference type="SAM" id="Phobius"/>
    </source>
</evidence>
<feature type="transmembrane region" description="Helical" evidence="8">
    <location>
        <begin position="78"/>
        <end position="95"/>
    </location>
</feature>
<protein>
    <submittedName>
        <fullName evidence="9">Spore germination protein</fullName>
    </submittedName>
</protein>
<feature type="transmembrane region" description="Helical" evidence="8">
    <location>
        <begin position="12"/>
        <end position="31"/>
    </location>
</feature>
<evidence type="ECO:0000256" key="4">
    <source>
        <dbReference type="ARBA" id="ARBA00022544"/>
    </source>
</evidence>
<evidence type="ECO:0000313" key="9">
    <source>
        <dbReference type="EMBL" id="MDO8223706.1"/>
    </source>
</evidence>
<keyword evidence="7 8" id="KW-0472">Membrane</keyword>
<feature type="transmembrane region" description="Helical" evidence="8">
    <location>
        <begin position="143"/>
        <end position="165"/>
    </location>
</feature>
<dbReference type="Pfam" id="PF03845">
    <property type="entry name" value="Spore_permease"/>
    <property type="match status" value="1"/>
</dbReference>
<keyword evidence="3" id="KW-0813">Transport</keyword>
<reference evidence="9" key="1">
    <citation type="submission" date="2023-07" db="EMBL/GenBank/DDBJ databases">
        <title>Biological control against Fusarium languescens, the causal agent of wilt in Jalapeno peppers, by a novel bacterial subspecies: Bacillus cabrialesii subsp. tritici TSO2.</title>
        <authorList>
            <person name="Montoya-Martinez A.C."/>
            <person name="Figueroa-Brambila K.M."/>
            <person name="Escalante-Beltran A."/>
            <person name="Lopez-Montoya N.D."/>
            <person name="Valenzuela-Ruiz V."/>
            <person name="Parra-Cota F.I."/>
            <person name="Estrada Alvarado M.I."/>
            <person name="De Los Santos Villalobos S."/>
        </authorList>
    </citation>
    <scope>NUCLEOTIDE SEQUENCE</scope>
    <source>
        <strain evidence="9">TSO2</strain>
    </source>
</reference>
<comment type="subcellular location">
    <subcellularLocation>
        <location evidence="1">Membrane</location>
        <topology evidence="1">Multi-pass membrane protein</topology>
    </subcellularLocation>
</comment>
<dbReference type="InterPro" id="IPR004761">
    <property type="entry name" value="Spore_GerAB"/>
</dbReference>
<comment type="similarity">
    <text evidence="2">Belongs to the amino acid-polyamine-organocation (APC) superfamily. Spore germination protein (SGP) (TC 2.A.3.9) family.</text>
</comment>
<dbReference type="PANTHER" id="PTHR34975:SF2">
    <property type="entry name" value="SPORE GERMINATION PROTEIN A2"/>
    <property type="match status" value="1"/>
</dbReference>
<keyword evidence="5 8" id="KW-0812">Transmembrane</keyword>
<evidence type="ECO:0000256" key="7">
    <source>
        <dbReference type="ARBA" id="ARBA00023136"/>
    </source>
</evidence>
<feature type="transmembrane region" description="Helical" evidence="8">
    <location>
        <begin position="338"/>
        <end position="358"/>
    </location>
</feature>
<dbReference type="NCBIfam" id="TIGR00912">
    <property type="entry name" value="2A0309"/>
    <property type="match status" value="1"/>
</dbReference>
<dbReference type="EMBL" id="JAHBMK020000001">
    <property type="protein sequence ID" value="MDO8223706.1"/>
    <property type="molecule type" value="Genomic_DNA"/>
</dbReference>
<evidence type="ECO:0000256" key="3">
    <source>
        <dbReference type="ARBA" id="ARBA00022448"/>
    </source>
</evidence>